<dbReference type="InterPro" id="IPR000836">
    <property type="entry name" value="PRTase_dom"/>
</dbReference>
<dbReference type="InterPro" id="IPR029057">
    <property type="entry name" value="PRTase-like"/>
</dbReference>
<dbReference type="GO" id="GO:0044205">
    <property type="term" value="P:'de novo' UMP biosynthetic process"/>
    <property type="evidence" value="ECO:0007669"/>
    <property type="project" value="UniProtKB-UniPathway"/>
</dbReference>
<keyword evidence="12" id="KW-1185">Reference proteome</keyword>
<evidence type="ECO:0000256" key="3">
    <source>
        <dbReference type="ARBA" id="ARBA00022676"/>
    </source>
</evidence>
<reference evidence="11 12" key="1">
    <citation type="journal article" date="2013" name="Nat. Genet.">
        <title>The genome of the hydatid tapeworm Echinococcus granulosus.</title>
        <authorList>
            <person name="Zheng H."/>
            <person name="Zhang W."/>
            <person name="Zhang L."/>
            <person name="Zhang Z."/>
            <person name="Li J."/>
            <person name="Lu G."/>
            <person name="Zhu Y."/>
            <person name="Wang Y."/>
            <person name="Huang Y."/>
            <person name="Liu J."/>
            <person name="Kang H."/>
            <person name="Chen J."/>
            <person name="Wang L."/>
            <person name="Chen A."/>
            <person name="Yu S."/>
            <person name="Gao Z."/>
            <person name="Jin L."/>
            <person name="Gu W."/>
            <person name="Wang Z."/>
            <person name="Zhao L."/>
            <person name="Shi B."/>
            <person name="Wen H."/>
            <person name="Lin R."/>
            <person name="Jones M.K."/>
            <person name="Brejova B."/>
            <person name="Vinar T."/>
            <person name="Zhao G."/>
            <person name="McManus D.P."/>
            <person name="Chen Z."/>
            <person name="Zhou Y."/>
            <person name="Wang S."/>
        </authorList>
    </citation>
    <scope>NUCLEOTIDE SEQUENCE [LARGE SCALE GENOMIC DNA]</scope>
</reference>
<dbReference type="PANTHER" id="PTHR19278">
    <property type="entry name" value="OROTATE PHOSPHORIBOSYLTRANSFERASE"/>
    <property type="match status" value="1"/>
</dbReference>
<dbReference type="InterPro" id="IPR004467">
    <property type="entry name" value="Or_phspho_trans_dom"/>
</dbReference>
<evidence type="ECO:0000256" key="7">
    <source>
        <dbReference type="SAM" id="Coils"/>
    </source>
</evidence>
<feature type="compositionally biased region" description="Polar residues" evidence="8">
    <location>
        <begin position="46"/>
        <end position="61"/>
    </location>
</feature>
<keyword evidence="4" id="KW-0808">Transferase</keyword>
<evidence type="ECO:0000256" key="2">
    <source>
        <dbReference type="ARBA" id="ARBA00011971"/>
    </source>
</evidence>
<dbReference type="SUPFAM" id="SSF51366">
    <property type="entry name" value="Ribulose-phoshate binding barrel"/>
    <property type="match status" value="1"/>
</dbReference>
<dbReference type="InterPro" id="IPR023031">
    <property type="entry name" value="OPRT"/>
</dbReference>
<proteinExistence type="inferred from homology"/>
<dbReference type="InterPro" id="IPR011060">
    <property type="entry name" value="RibuloseP-bd_barrel"/>
</dbReference>
<evidence type="ECO:0000256" key="6">
    <source>
        <dbReference type="ARBA" id="ARBA00023239"/>
    </source>
</evidence>
<dbReference type="InterPro" id="IPR001754">
    <property type="entry name" value="OMPdeCOase_dom"/>
</dbReference>
<dbReference type="RefSeq" id="XP_024350964.1">
    <property type="nucleotide sequence ID" value="XM_024494637.1"/>
</dbReference>
<comment type="caution">
    <text evidence="11">The sequence shown here is derived from an EMBL/GenBank/DDBJ whole genome shotgun (WGS) entry which is preliminary data.</text>
</comment>
<dbReference type="GO" id="GO:0006207">
    <property type="term" value="P:'de novo' pyrimidine nucleobase biosynthetic process"/>
    <property type="evidence" value="ECO:0007669"/>
    <property type="project" value="InterPro"/>
</dbReference>
<dbReference type="CDD" id="cd06223">
    <property type="entry name" value="PRTases_typeI"/>
    <property type="match status" value="1"/>
</dbReference>
<gene>
    <name evidence="11" type="ORF">EGR_05388</name>
</gene>
<evidence type="ECO:0000256" key="8">
    <source>
        <dbReference type="SAM" id="MobiDB-lite"/>
    </source>
</evidence>
<keyword evidence="6" id="KW-0456">Lyase</keyword>
<name>W6UF85_ECHGR</name>
<dbReference type="OrthoDB" id="10263753at2759"/>
<dbReference type="Gene3D" id="3.20.20.70">
    <property type="entry name" value="Aldolase class I"/>
    <property type="match status" value="1"/>
</dbReference>
<feature type="coiled-coil region" evidence="7">
    <location>
        <begin position="93"/>
        <end position="159"/>
    </location>
</feature>
<dbReference type="NCBIfam" id="TIGR00336">
    <property type="entry name" value="pyrE"/>
    <property type="match status" value="1"/>
</dbReference>
<feature type="domain" description="Orotidine 5'-phosphate decarboxylase" evidence="10">
    <location>
        <begin position="1206"/>
        <end position="1359"/>
    </location>
</feature>
<dbReference type="SUPFAM" id="SSF53271">
    <property type="entry name" value="PRTase-like"/>
    <property type="match status" value="1"/>
</dbReference>
<sequence>MALDDEEEFSPEILNHFDLVCTQFATARASEVRKGDDPGEHLKPIAQNQEGSRPSNSQQSKSRTHVFRLSRKTPFGRICSWTAPSQPSSASTGEPYKIEIERLKREMAALREELYVKVGELASLKEASSRSTNARLEVIRKLEAQLASERAESSKAIAALNSQLAFREADYQLVSTELAQAKMMQSYQALLDDEPSTSFSQAVGNISPASALLTSVAEGVDARLAKRGGCFPRPISPLMTRVTPSKRPRLWSDELVCGTSVGVGASDTTPNSLSPTITRPSGVKVRSLRPFVKLPTLNLVEEAQAPPTPCKHTLSTEVMADDRVAPTPPPPPPSPQKLRFRLRRGSGSSKNSDLCQVLRRLTLLSRETRCLPRDPELPGANSRRDRNGEGFQAMQGQFKRIDKFVAALSTILNVTADISPPPRPPTPLSWPHCLRAISATTDEERSSAECDFFSGLSRLSVGVENCGDTGKRLGECIALILPQIRVRFQEYVNFFRLYRQCVFDHTFTQKLQRDGPIEFESTSLDSSGIIDLERFDENPFAGAPPSQLVSVPSRDRFSAVCVEGNAQTTPISVEFVGPSTWSESTALQANEGILACLRTIDVLLVYTRRHGVDITELANFVSEVLDALAAMLSLKPVDEEAVLNALPALWMSRLARTIHQCIHLACRFALEFNKINNQNECVNEPSWLPSILNVHLLVVCVMSSGRTHEYPSVLLLTLRLLTYLVEGGRLDPPEHSTAASTSSSNSVVSWWASGGDAETLELIQRLRELEISLGQTGCPTSSSFISHISSKIPPQEQLGCPLHLLCRLVHSQQLTFNHDDVRRLCRLLTEFSMFTRAMALTNRWTRCANCPCTLEVYKALIGLGLPLVEWLFTWKSNPDLKILCLSSLGCLIQALHALLLTHGDDTFQLITDRIPGFFSIISRLSRLSDDDADLVHPELVEELHDFDTSPQSDSLESNSMYAQVPSCPAIDDATRSELAHRLFRLGALNFSGVRLKTGEVTPVYFDIRLTMSDPALLQDIARYLYKMIVSSTDDKFDLITGVPAAAIALATGISIQNNIPMILTRKAAKDHGTKKLIEGIWKAGENVLVVEDVVTYGDSIAETTALLRSNGLRVKHAVVVVERQQGATENLLKNHNVHLHALLSFDDILNILSTNGLVPMERVQIARNFIAGAQFDRRQSTARSVVNFCPSLASRVFEIMAQKASNACLSIDLPLPCEQLLHVVRDAAPRIVALEIGHILIDDAFPLLAVQLRDLADRHKFLLIGDYKVANDKCTDKGLLSSCRWFDIITMHALSGTGPLNALRRLNKASPDRTVGALLIADMDYNSSLMKAAYTEECVELAKRNADVVVGFVTSRPLDAISLPTSAEGDVVPSVIYKTLPEGNCIDGDANAHMNGYCNGSIMTTTFEGSRVGVLRTTCLSTLKEGKVDVL</sequence>
<dbReference type="Proteomes" id="UP000019149">
    <property type="component" value="Unassembled WGS sequence"/>
</dbReference>
<dbReference type="EMBL" id="APAU02000039">
    <property type="protein sequence ID" value="EUB59768.1"/>
    <property type="molecule type" value="Genomic_DNA"/>
</dbReference>
<dbReference type="GeneID" id="36341103"/>
<dbReference type="InterPro" id="IPR013785">
    <property type="entry name" value="Aldolase_TIM"/>
</dbReference>
<evidence type="ECO:0000259" key="9">
    <source>
        <dbReference type="Pfam" id="PF00156"/>
    </source>
</evidence>
<keyword evidence="3" id="KW-0328">Glycosyltransferase</keyword>
<dbReference type="KEGG" id="egl:EGR_05388"/>
<keyword evidence="5" id="KW-0665">Pyrimidine biosynthesis</keyword>
<evidence type="ECO:0000313" key="11">
    <source>
        <dbReference type="EMBL" id="EUB59768.1"/>
    </source>
</evidence>
<dbReference type="Pfam" id="PF00156">
    <property type="entry name" value="Pribosyltran"/>
    <property type="match status" value="1"/>
</dbReference>
<evidence type="ECO:0000256" key="1">
    <source>
        <dbReference type="ARBA" id="ARBA00004889"/>
    </source>
</evidence>
<evidence type="ECO:0000256" key="4">
    <source>
        <dbReference type="ARBA" id="ARBA00022679"/>
    </source>
</evidence>
<feature type="compositionally biased region" description="Basic and acidic residues" evidence="8">
    <location>
        <begin position="30"/>
        <end position="43"/>
    </location>
</feature>
<feature type="region of interest" description="Disordered" evidence="8">
    <location>
        <begin position="29"/>
        <end position="66"/>
    </location>
</feature>
<dbReference type="GO" id="GO:0004588">
    <property type="term" value="F:orotate phosphoribosyltransferase activity"/>
    <property type="evidence" value="ECO:0007669"/>
    <property type="project" value="UniProtKB-EC"/>
</dbReference>
<protein>
    <recommendedName>
        <fullName evidence="2">orotate phosphoribosyltransferase</fullName>
        <ecNumber evidence="2">2.4.2.10</ecNumber>
    </recommendedName>
</protein>
<feature type="domain" description="Phosphoribosyltransferase" evidence="9">
    <location>
        <begin position="1014"/>
        <end position="1127"/>
    </location>
</feature>
<accession>W6UF85</accession>
<dbReference type="Pfam" id="PF00215">
    <property type="entry name" value="OMPdecase"/>
    <property type="match status" value="1"/>
</dbReference>
<evidence type="ECO:0000256" key="5">
    <source>
        <dbReference type="ARBA" id="ARBA00022975"/>
    </source>
</evidence>
<keyword evidence="7" id="KW-0175">Coiled coil</keyword>
<organism evidence="11 12">
    <name type="scientific">Echinococcus granulosus</name>
    <name type="common">Hydatid tapeworm</name>
    <dbReference type="NCBI Taxonomy" id="6210"/>
    <lineage>
        <taxon>Eukaryota</taxon>
        <taxon>Metazoa</taxon>
        <taxon>Spiralia</taxon>
        <taxon>Lophotrochozoa</taxon>
        <taxon>Platyhelminthes</taxon>
        <taxon>Cestoda</taxon>
        <taxon>Eucestoda</taxon>
        <taxon>Cyclophyllidea</taxon>
        <taxon>Taeniidae</taxon>
        <taxon>Echinococcus</taxon>
        <taxon>Echinococcus granulosus group</taxon>
    </lineage>
</organism>
<dbReference type="EC" id="2.4.2.10" evidence="2"/>
<evidence type="ECO:0000313" key="12">
    <source>
        <dbReference type="Proteomes" id="UP000019149"/>
    </source>
</evidence>
<dbReference type="PANTHER" id="PTHR19278:SF33">
    <property type="entry name" value="OROTATE PHOSPHORIBOSYLTRANSFERASE"/>
    <property type="match status" value="1"/>
</dbReference>
<dbReference type="STRING" id="6210.W6UF85"/>
<evidence type="ECO:0000259" key="10">
    <source>
        <dbReference type="Pfam" id="PF00215"/>
    </source>
</evidence>
<dbReference type="UniPathway" id="UPA00070">
    <property type="reaction ID" value="UER00119"/>
</dbReference>
<comment type="pathway">
    <text evidence="1">Pyrimidine metabolism; UMP biosynthesis via de novo pathway; UMP from orotate: step 1/2.</text>
</comment>
<dbReference type="Gene3D" id="3.40.50.2020">
    <property type="match status" value="1"/>
</dbReference>
<dbReference type="CTD" id="36341103"/>
<dbReference type="GO" id="GO:0004590">
    <property type="term" value="F:orotidine-5'-phosphate decarboxylase activity"/>
    <property type="evidence" value="ECO:0007669"/>
    <property type="project" value="InterPro"/>
</dbReference>
<dbReference type="HAMAP" id="MF_01208">
    <property type="entry name" value="PyrE"/>
    <property type="match status" value="1"/>
</dbReference>